<gene>
    <name evidence="3" type="ORF">JZ751_006730</name>
</gene>
<feature type="non-terminal residue" evidence="3">
    <location>
        <position position="291"/>
    </location>
</feature>
<evidence type="ECO:0000313" key="4">
    <source>
        <dbReference type="Proteomes" id="UP000824540"/>
    </source>
</evidence>
<evidence type="ECO:0000256" key="1">
    <source>
        <dbReference type="SAM" id="MobiDB-lite"/>
    </source>
</evidence>
<accession>A0A8T2P275</accession>
<sequence length="291" mass="28488">MDVVAVGLDEVMVLGMLMVVDVVIWGTELPTHPGRGGVPLEFWVGSSPAPASPGPLLGAMVSLGGRIPVSRVAPSPCSGVVLLLLVVIGVVVVLVVPRFALVGVAAVPGLGVPISLLPWVGGLPAVTGPPLVAGVVRGAVGTTARWGLGVRMRGLPPPGPMITGMCMGSGKGRGSRGIAGPALGTEGGSGGGGEGVSSPSCSLFLALLACSQPQHECGGGPPGVAVLGVALEGELELALLGWDEAAGPGQMGSTLGPAATAAATQALGDLLLLQVLQTRLLLPQPAQTAPA</sequence>
<evidence type="ECO:0000256" key="2">
    <source>
        <dbReference type="SAM" id="Phobius"/>
    </source>
</evidence>
<proteinExistence type="predicted"/>
<protein>
    <submittedName>
        <fullName evidence="3">Uncharacterized protein</fullName>
    </submittedName>
</protein>
<feature type="transmembrane region" description="Helical" evidence="2">
    <location>
        <begin position="80"/>
        <end position="107"/>
    </location>
</feature>
<comment type="caution">
    <text evidence="3">The sequence shown here is derived from an EMBL/GenBank/DDBJ whole genome shotgun (WGS) entry which is preliminary data.</text>
</comment>
<evidence type="ECO:0000313" key="3">
    <source>
        <dbReference type="EMBL" id="KAG9346419.1"/>
    </source>
</evidence>
<keyword evidence="2" id="KW-1133">Transmembrane helix</keyword>
<keyword evidence="2" id="KW-0812">Transmembrane</keyword>
<feature type="region of interest" description="Disordered" evidence="1">
    <location>
        <begin position="175"/>
        <end position="194"/>
    </location>
</feature>
<dbReference type="Proteomes" id="UP000824540">
    <property type="component" value="Unassembled WGS sequence"/>
</dbReference>
<organism evidence="3 4">
    <name type="scientific">Albula glossodonta</name>
    <name type="common">roundjaw bonefish</name>
    <dbReference type="NCBI Taxonomy" id="121402"/>
    <lineage>
        <taxon>Eukaryota</taxon>
        <taxon>Metazoa</taxon>
        <taxon>Chordata</taxon>
        <taxon>Craniata</taxon>
        <taxon>Vertebrata</taxon>
        <taxon>Euteleostomi</taxon>
        <taxon>Actinopterygii</taxon>
        <taxon>Neopterygii</taxon>
        <taxon>Teleostei</taxon>
        <taxon>Albuliformes</taxon>
        <taxon>Albulidae</taxon>
        <taxon>Albula</taxon>
    </lineage>
</organism>
<feature type="compositionally biased region" description="Gly residues" evidence="1">
    <location>
        <begin position="185"/>
        <end position="194"/>
    </location>
</feature>
<dbReference type="AlphaFoldDB" id="A0A8T2P275"/>
<name>A0A8T2P275_9TELE</name>
<dbReference type="EMBL" id="JAFBMS010000015">
    <property type="protein sequence ID" value="KAG9346419.1"/>
    <property type="molecule type" value="Genomic_DNA"/>
</dbReference>
<reference evidence="3" key="1">
    <citation type="thesis" date="2021" institute="BYU ScholarsArchive" country="Provo, UT, USA">
        <title>Applications of and Algorithms for Genome Assembly and Genomic Analyses with an Emphasis on Marine Teleosts.</title>
        <authorList>
            <person name="Pickett B.D."/>
        </authorList>
    </citation>
    <scope>NUCLEOTIDE SEQUENCE</scope>
    <source>
        <strain evidence="3">HI-2016</strain>
    </source>
</reference>
<keyword evidence="4" id="KW-1185">Reference proteome</keyword>
<keyword evidence="2" id="KW-0472">Membrane</keyword>